<keyword evidence="2" id="KW-0812">Transmembrane</keyword>
<protein>
    <recommendedName>
        <fullName evidence="5">DUF929 domain-containing protein</fullName>
    </recommendedName>
</protein>
<sequence length="345" mass="37830">MAKPRHPASAAQRREQERLRRAQQNTNIRSRNGGRRRKRRSSRKTWLLLGGIIVALVLIIGGFIYFGEQQKDTATRTATPGVFQQLTTVKPDLFSMVGSGGLDKTVSSVLKPVKGAPLLKGPSGKPELFYMGGDFCPFCAAQRWPMIIALGKFGIFEKPLTAIVSSESNVPTYSFHPTAYKSSYIDFVPVEVNDNQQSPQPLDKLTPEQEALVKKYDAPPYTSDQSAGSFPFVSVGNRYISVGAYYSPDTLVGHTYDDILHQIQDPTTDMSRNILGSANYLIAQICKITDNQPGNVCTADPIPTIQGKLPRADLSAGSHAVLPNTGARERPRTGVRMRGRTGFLS</sequence>
<dbReference type="OrthoDB" id="154333at2"/>
<dbReference type="EMBL" id="BIFQ01000001">
    <property type="protein sequence ID" value="GCE03804.1"/>
    <property type="molecule type" value="Genomic_DNA"/>
</dbReference>
<keyword evidence="2" id="KW-0472">Membrane</keyword>
<keyword evidence="2" id="KW-1133">Transmembrane helix</keyword>
<gene>
    <name evidence="3" type="ORF">KDAU_11330</name>
</gene>
<dbReference type="RefSeq" id="WP_126595036.1">
    <property type="nucleotide sequence ID" value="NZ_BIFQ01000001.1"/>
</dbReference>
<keyword evidence="4" id="KW-1185">Reference proteome</keyword>
<feature type="region of interest" description="Disordered" evidence="1">
    <location>
        <begin position="1"/>
        <end position="40"/>
    </location>
</feature>
<accession>A0A401ZAA6</accession>
<dbReference type="Pfam" id="PF06053">
    <property type="entry name" value="DUF929"/>
    <property type="match status" value="1"/>
</dbReference>
<dbReference type="Proteomes" id="UP000287224">
    <property type="component" value="Unassembled WGS sequence"/>
</dbReference>
<name>A0A401ZAA6_9CHLR</name>
<dbReference type="InterPro" id="IPR009272">
    <property type="entry name" value="DUF929"/>
</dbReference>
<evidence type="ECO:0000256" key="1">
    <source>
        <dbReference type="SAM" id="MobiDB-lite"/>
    </source>
</evidence>
<organism evidence="3 4">
    <name type="scientific">Dictyobacter aurantiacus</name>
    <dbReference type="NCBI Taxonomy" id="1936993"/>
    <lineage>
        <taxon>Bacteria</taxon>
        <taxon>Bacillati</taxon>
        <taxon>Chloroflexota</taxon>
        <taxon>Ktedonobacteria</taxon>
        <taxon>Ktedonobacterales</taxon>
        <taxon>Dictyobacteraceae</taxon>
        <taxon>Dictyobacter</taxon>
    </lineage>
</organism>
<evidence type="ECO:0000313" key="4">
    <source>
        <dbReference type="Proteomes" id="UP000287224"/>
    </source>
</evidence>
<reference evidence="4" key="1">
    <citation type="submission" date="2018-12" db="EMBL/GenBank/DDBJ databases">
        <title>Tengunoibacter tsumagoiensis gen. nov., sp. nov., Dictyobacter kobayashii sp. nov., D. alpinus sp. nov., and D. joshuensis sp. nov. and description of Dictyobacteraceae fam. nov. within the order Ktedonobacterales isolated from Tengu-no-mugimeshi.</title>
        <authorList>
            <person name="Wang C.M."/>
            <person name="Zheng Y."/>
            <person name="Sakai Y."/>
            <person name="Toyoda A."/>
            <person name="Minakuchi Y."/>
            <person name="Abe K."/>
            <person name="Yokota A."/>
            <person name="Yabe S."/>
        </authorList>
    </citation>
    <scope>NUCLEOTIDE SEQUENCE [LARGE SCALE GENOMIC DNA]</scope>
    <source>
        <strain evidence="4">S-27</strain>
    </source>
</reference>
<evidence type="ECO:0000256" key="2">
    <source>
        <dbReference type="SAM" id="Phobius"/>
    </source>
</evidence>
<comment type="caution">
    <text evidence="3">The sequence shown here is derived from an EMBL/GenBank/DDBJ whole genome shotgun (WGS) entry which is preliminary data.</text>
</comment>
<dbReference type="AlphaFoldDB" id="A0A401ZAA6"/>
<evidence type="ECO:0008006" key="5">
    <source>
        <dbReference type="Google" id="ProtNLM"/>
    </source>
</evidence>
<proteinExistence type="predicted"/>
<evidence type="ECO:0000313" key="3">
    <source>
        <dbReference type="EMBL" id="GCE03804.1"/>
    </source>
</evidence>
<feature type="transmembrane region" description="Helical" evidence="2">
    <location>
        <begin position="45"/>
        <end position="66"/>
    </location>
</feature>